<reference evidence="2" key="2">
    <citation type="submission" date="2016-06" db="EMBL/GenBank/DDBJ databases">
        <title>The genome of a short-lived fish provides insights into sex chromosome evolution and the genetic control of aging.</title>
        <authorList>
            <person name="Reichwald K."/>
            <person name="Felder M."/>
            <person name="Petzold A."/>
            <person name="Koch P."/>
            <person name="Groth M."/>
            <person name="Platzer M."/>
        </authorList>
    </citation>
    <scope>NUCLEOTIDE SEQUENCE</scope>
    <source>
        <tissue evidence="2">Brain</tissue>
    </source>
</reference>
<organism evidence="2">
    <name type="scientific">Nothobranchius pienaari</name>
    <dbReference type="NCBI Taxonomy" id="704102"/>
    <lineage>
        <taxon>Eukaryota</taxon>
        <taxon>Metazoa</taxon>
        <taxon>Chordata</taxon>
        <taxon>Craniata</taxon>
        <taxon>Vertebrata</taxon>
        <taxon>Euteleostomi</taxon>
        <taxon>Actinopterygii</taxon>
        <taxon>Neopterygii</taxon>
        <taxon>Teleostei</taxon>
        <taxon>Neoteleostei</taxon>
        <taxon>Acanthomorphata</taxon>
        <taxon>Ovalentaria</taxon>
        <taxon>Atherinomorphae</taxon>
        <taxon>Cyprinodontiformes</taxon>
        <taxon>Nothobranchiidae</taxon>
        <taxon>Nothobranchius</taxon>
    </lineage>
</organism>
<name>A0A1A8Q9K0_9TELE</name>
<protein>
    <submittedName>
        <fullName evidence="2">Adenosine deaminase, RNA-specific</fullName>
    </submittedName>
</protein>
<feature type="non-terminal residue" evidence="2">
    <location>
        <position position="1"/>
    </location>
</feature>
<reference evidence="2" key="1">
    <citation type="submission" date="2016-05" db="EMBL/GenBank/DDBJ databases">
        <authorList>
            <person name="Lavstsen T."/>
            <person name="Jespersen J.S."/>
        </authorList>
    </citation>
    <scope>NUCLEOTIDE SEQUENCE</scope>
    <source>
        <tissue evidence="2">Brain</tissue>
    </source>
</reference>
<feature type="non-terminal residue" evidence="2">
    <location>
        <position position="106"/>
    </location>
</feature>
<sequence length="106" mass="11312">PSLLSGFCTASCSGTTTAPTTAYLSRGRTTNSRSNPTSPFTSTSARRLVGTELCSTSPAARREMTLKATSLCLRMRSRASFVLKWRTVRAPSRWSPVPLSPPGTAS</sequence>
<gene>
    <name evidence="2" type="primary">ADAR</name>
</gene>
<proteinExistence type="predicted"/>
<accession>A0A1A8Q9K0</accession>
<feature type="region of interest" description="Disordered" evidence="1">
    <location>
        <begin position="19"/>
        <end position="43"/>
    </location>
</feature>
<evidence type="ECO:0000256" key="1">
    <source>
        <dbReference type="SAM" id="MobiDB-lite"/>
    </source>
</evidence>
<dbReference type="AlphaFoldDB" id="A0A1A8Q9K0"/>
<evidence type="ECO:0000313" key="2">
    <source>
        <dbReference type="EMBL" id="SBR90068.1"/>
    </source>
</evidence>
<dbReference type="EMBL" id="HAEG01011557">
    <property type="protein sequence ID" value="SBR90068.1"/>
    <property type="molecule type" value="Transcribed_RNA"/>
</dbReference>